<protein>
    <submittedName>
        <fullName evidence="3">Uncharacterized protein</fullName>
    </submittedName>
</protein>
<evidence type="ECO:0000256" key="1">
    <source>
        <dbReference type="SAM" id="MobiDB-lite"/>
    </source>
</evidence>
<evidence type="ECO:0000313" key="4">
    <source>
        <dbReference type="Proteomes" id="UP000594759"/>
    </source>
</evidence>
<feature type="region of interest" description="Disordered" evidence="1">
    <location>
        <begin position="1"/>
        <end position="23"/>
    </location>
</feature>
<name>A0A7S9L133_9SPHI</name>
<evidence type="ECO:0000313" key="3">
    <source>
        <dbReference type="EMBL" id="QPH40529.1"/>
    </source>
</evidence>
<feature type="compositionally biased region" description="Acidic residues" evidence="1">
    <location>
        <begin position="1"/>
        <end position="10"/>
    </location>
</feature>
<keyword evidence="2" id="KW-0812">Transmembrane</keyword>
<feature type="transmembrane region" description="Helical" evidence="2">
    <location>
        <begin position="85"/>
        <end position="105"/>
    </location>
</feature>
<dbReference type="RefSeq" id="WP_196099983.1">
    <property type="nucleotide sequence ID" value="NZ_CP064939.1"/>
</dbReference>
<reference evidence="3 4" key="1">
    <citation type="submission" date="2020-11" db="EMBL/GenBank/DDBJ databases">
        <title>Pedobacter endophytica, an endophytic bacteria isolated form Carex pumila.</title>
        <authorList>
            <person name="Peng Y."/>
            <person name="Jiang L."/>
            <person name="Lee J."/>
        </authorList>
    </citation>
    <scope>NUCLEOTIDE SEQUENCE [LARGE SCALE GENOMIC DNA]</scope>
    <source>
        <strain evidence="3 4">JBR3-12</strain>
    </source>
</reference>
<dbReference type="KEGG" id="pex:IZT61_04410"/>
<keyword evidence="2" id="KW-1133">Transmembrane helix</keyword>
<sequence>MSDSDIEQNDEINSGSDKPVPSAVRMEHRSNITFETSYSSGMSFDKLLQQSSDDLDMPRPTSRKENYQERLFALNMILRRKEKRLKLVIAILSIGWLLTIVYLIIKIKL</sequence>
<keyword evidence="2" id="KW-0472">Membrane</keyword>
<evidence type="ECO:0000256" key="2">
    <source>
        <dbReference type="SAM" id="Phobius"/>
    </source>
</evidence>
<accession>A0A7S9L133</accession>
<organism evidence="3 4">
    <name type="scientific">Pedobacter endophyticus</name>
    <dbReference type="NCBI Taxonomy" id="2789740"/>
    <lineage>
        <taxon>Bacteria</taxon>
        <taxon>Pseudomonadati</taxon>
        <taxon>Bacteroidota</taxon>
        <taxon>Sphingobacteriia</taxon>
        <taxon>Sphingobacteriales</taxon>
        <taxon>Sphingobacteriaceae</taxon>
        <taxon>Pedobacter</taxon>
    </lineage>
</organism>
<dbReference type="EMBL" id="CP064939">
    <property type="protein sequence ID" value="QPH40529.1"/>
    <property type="molecule type" value="Genomic_DNA"/>
</dbReference>
<gene>
    <name evidence="3" type="ORF">IZT61_04410</name>
</gene>
<proteinExistence type="predicted"/>
<keyword evidence="4" id="KW-1185">Reference proteome</keyword>
<dbReference type="Proteomes" id="UP000594759">
    <property type="component" value="Chromosome"/>
</dbReference>
<dbReference type="AlphaFoldDB" id="A0A7S9L133"/>